<feature type="transmembrane region" description="Helical" evidence="7">
    <location>
        <begin position="293"/>
        <end position="312"/>
    </location>
</feature>
<comment type="caution">
    <text evidence="8">The sequence shown here is derived from an EMBL/GenBank/DDBJ whole genome shotgun (WGS) entry which is preliminary data.</text>
</comment>
<evidence type="ECO:0000256" key="2">
    <source>
        <dbReference type="ARBA" id="ARBA00007015"/>
    </source>
</evidence>
<proteinExistence type="inferred from homology"/>
<evidence type="ECO:0000313" key="8">
    <source>
        <dbReference type="EMBL" id="CAE7358156.1"/>
    </source>
</evidence>
<dbReference type="PANTHER" id="PTHR31585">
    <property type="entry name" value="FOLATE-BIOPTERIN TRANSPORTER 1, CHLOROPLASTIC"/>
    <property type="match status" value="1"/>
</dbReference>
<evidence type="ECO:0000256" key="1">
    <source>
        <dbReference type="ARBA" id="ARBA00004141"/>
    </source>
</evidence>
<dbReference type="SUPFAM" id="SSF103473">
    <property type="entry name" value="MFS general substrate transporter"/>
    <property type="match status" value="1"/>
</dbReference>
<feature type="transmembrane region" description="Helical" evidence="7">
    <location>
        <begin position="364"/>
        <end position="388"/>
    </location>
</feature>
<dbReference type="InterPro" id="IPR036259">
    <property type="entry name" value="MFS_trans_sf"/>
</dbReference>
<comment type="subcellular location">
    <subcellularLocation>
        <location evidence="1">Membrane</location>
        <topology evidence="1">Multi-pass membrane protein</topology>
    </subcellularLocation>
</comment>
<keyword evidence="3" id="KW-0813">Transport</keyword>
<keyword evidence="5 7" id="KW-1133">Transmembrane helix</keyword>
<sequence>MATDKTCTCVEERAKAVTSQDSPSIDVDFMEKGALEANSATPFEFNFYDRGNWGIILHCWSSGFVSGGFSAFLMGVVAGYLNVNADIIRGLQNMSSLPNVFSILMGIVSDSRPIFGYRRRPYLVFGWIMSTTAYSVMAVMGLPEPYFCVGPDGDYLLDQEPCNPDADQYYVPLMICLFTANIGLLVSGSAGRGLMVEYARAEAEERRGRTQTVLSMVGLVGQFSSLLVAGFGFNGRLFNGTWDQRYQLGFRQYVSIFAVASLIAGLSCIRHVREGVGSDVSLRKYCWQAWSLFESKAVAAAGLYFFVRAILAKVFTTASFWVMMEWAGVKSLQMQLCSLLGVFASLLGSWLLQKYMLNVSWRKIMLVATVTCTAMDALPTFLTIFGIVRDQYFYLGESIVSAIPE</sequence>
<comment type="similarity">
    <text evidence="2">Belongs to the major facilitator superfamily. Folate-biopterin transporter (TC 2.A.71) family.</text>
</comment>
<evidence type="ECO:0000313" key="9">
    <source>
        <dbReference type="Proteomes" id="UP000601435"/>
    </source>
</evidence>
<feature type="transmembrane region" description="Helical" evidence="7">
    <location>
        <begin position="212"/>
        <end position="233"/>
    </location>
</feature>
<feature type="transmembrane region" description="Helical" evidence="7">
    <location>
        <begin position="169"/>
        <end position="191"/>
    </location>
</feature>
<keyword evidence="6 7" id="KW-0472">Membrane</keyword>
<feature type="transmembrane region" description="Helical" evidence="7">
    <location>
        <begin position="55"/>
        <end position="81"/>
    </location>
</feature>
<accession>A0A812Q592</accession>
<organism evidence="8 9">
    <name type="scientific">Symbiodinium necroappetens</name>
    <dbReference type="NCBI Taxonomy" id="1628268"/>
    <lineage>
        <taxon>Eukaryota</taxon>
        <taxon>Sar</taxon>
        <taxon>Alveolata</taxon>
        <taxon>Dinophyceae</taxon>
        <taxon>Suessiales</taxon>
        <taxon>Symbiodiniaceae</taxon>
        <taxon>Symbiodinium</taxon>
    </lineage>
</organism>
<dbReference type="OrthoDB" id="422779at2759"/>
<evidence type="ECO:0000256" key="3">
    <source>
        <dbReference type="ARBA" id="ARBA00022448"/>
    </source>
</evidence>
<evidence type="ECO:0000256" key="6">
    <source>
        <dbReference type="ARBA" id="ARBA00023136"/>
    </source>
</evidence>
<keyword evidence="9" id="KW-1185">Reference proteome</keyword>
<evidence type="ECO:0000256" key="7">
    <source>
        <dbReference type="SAM" id="Phobius"/>
    </source>
</evidence>
<dbReference type="InterPro" id="IPR039309">
    <property type="entry name" value="BT1"/>
</dbReference>
<feature type="transmembrane region" description="Helical" evidence="7">
    <location>
        <begin position="332"/>
        <end position="352"/>
    </location>
</feature>
<protein>
    <submittedName>
        <fullName evidence="8">Uncharacterized protein</fullName>
    </submittedName>
</protein>
<reference evidence="8" key="1">
    <citation type="submission" date="2021-02" db="EMBL/GenBank/DDBJ databases">
        <authorList>
            <person name="Dougan E. K."/>
            <person name="Rhodes N."/>
            <person name="Thang M."/>
            <person name="Chan C."/>
        </authorList>
    </citation>
    <scope>NUCLEOTIDE SEQUENCE</scope>
</reference>
<dbReference type="Proteomes" id="UP000601435">
    <property type="component" value="Unassembled WGS sequence"/>
</dbReference>
<dbReference type="GO" id="GO:0016020">
    <property type="term" value="C:membrane"/>
    <property type="evidence" value="ECO:0007669"/>
    <property type="project" value="UniProtKB-SubCell"/>
</dbReference>
<feature type="non-terminal residue" evidence="8">
    <location>
        <position position="405"/>
    </location>
</feature>
<keyword evidence="4 7" id="KW-0812">Transmembrane</keyword>
<gene>
    <name evidence="8" type="ORF">SNEC2469_LOCUS9400</name>
</gene>
<evidence type="ECO:0000256" key="4">
    <source>
        <dbReference type="ARBA" id="ARBA00022692"/>
    </source>
</evidence>
<dbReference type="Pfam" id="PF03092">
    <property type="entry name" value="BT1"/>
    <property type="match status" value="1"/>
</dbReference>
<dbReference type="AlphaFoldDB" id="A0A812Q592"/>
<evidence type="ECO:0000256" key="5">
    <source>
        <dbReference type="ARBA" id="ARBA00022989"/>
    </source>
</evidence>
<feature type="transmembrane region" description="Helical" evidence="7">
    <location>
        <begin position="253"/>
        <end position="272"/>
    </location>
</feature>
<name>A0A812Q592_9DINO</name>
<feature type="transmembrane region" description="Helical" evidence="7">
    <location>
        <begin position="122"/>
        <end position="142"/>
    </location>
</feature>
<dbReference type="PANTHER" id="PTHR31585:SF5">
    <property type="entry name" value="RNA-BINDING S4 DOMAIN-CONTAINING PROTEIN"/>
    <property type="match status" value="1"/>
</dbReference>
<dbReference type="EMBL" id="CAJNJA010015217">
    <property type="protein sequence ID" value="CAE7358156.1"/>
    <property type="molecule type" value="Genomic_DNA"/>
</dbReference>